<feature type="compositionally biased region" description="Polar residues" evidence="6">
    <location>
        <begin position="387"/>
        <end position="403"/>
    </location>
</feature>
<dbReference type="SUPFAM" id="SSF52799">
    <property type="entry name" value="(Phosphotyrosine protein) phosphatases II"/>
    <property type="match status" value="1"/>
</dbReference>
<dbReference type="GO" id="GO:0007165">
    <property type="term" value="P:signal transduction"/>
    <property type="evidence" value="ECO:0007669"/>
    <property type="project" value="TreeGrafter"/>
</dbReference>
<dbReference type="GO" id="GO:0005829">
    <property type="term" value="C:cytosol"/>
    <property type="evidence" value="ECO:0007669"/>
    <property type="project" value="TreeGrafter"/>
</dbReference>
<feature type="compositionally biased region" description="Low complexity" evidence="6">
    <location>
        <begin position="745"/>
        <end position="763"/>
    </location>
</feature>
<feature type="compositionally biased region" description="Low complexity" evidence="6">
    <location>
        <begin position="129"/>
        <end position="139"/>
    </location>
</feature>
<dbReference type="InterPro" id="IPR000387">
    <property type="entry name" value="Tyr_Pase_dom"/>
</dbReference>
<feature type="region of interest" description="Disordered" evidence="6">
    <location>
        <begin position="284"/>
        <end position="307"/>
    </location>
</feature>
<accession>A0AA40KIX4</accession>
<evidence type="ECO:0000256" key="3">
    <source>
        <dbReference type="ARBA" id="ARBA00022801"/>
    </source>
</evidence>
<evidence type="ECO:0000313" key="11">
    <source>
        <dbReference type="EMBL" id="KAK1122042.1"/>
    </source>
</evidence>
<name>A0AA40KIX4_9HYME</name>
<keyword evidence="3" id="KW-0378">Hydrolase</keyword>
<dbReference type="SMART" id="SM00404">
    <property type="entry name" value="PTPc_motif"/>
    <property type="match status" value="1"/>
</dbReference>
<feature type="compositionally biased region" description="Polar residues" evidence="6">
    <location>
        <begin position="628"/>
        <end position="637"/>
    </location>
</feature>
<organism evidence="11 12">
    <name type="scientific">Melipona bicolor</name>
    <dbReference type="NCBI Taxonomy" id="60889"/>
    <lineage>
        <taxon>Eukaryota</taxon>
        <taxon>Metazoa</taxon>
        <taxon>Ecdysozoa</taxon>
        <taxon>Arthropoda</taxon>
        <taxon>Hexapoda</taxon>
        <taxon>Insecta</taxon>
        <taxon>Pterygota</taxon>
        <taxon>Neoptera</taxon>
        <taxon>Endopterygota</taxon>
        <taxon>Hymenoptera</taxon>
        <taxon>Apocrita</taxon>
        <taxon>Aculeata</taxon>
        <taxon>Apoidea</taxon>
        <taxon>Anthophila</taxon>
        <taxon>Apidae</taxon>
        <taxon>Melipona</taxon>
    </lineage>
</organism>
<keyword evidence="7" id="KW-0812">Transmembrane</keyword>
<feature type="region of interest" description="Disordered" evidence="6">
    <location>
        <begin position="618"/>
        <end position="637"/>
    </location>
</feature>
<feature type="active site" description="Phosphocysteine intermediate" evidence="5">
    <location>
        <position position="1323"/>
    </location>
</feature>
<feature type="region of interest" description="Disordered" evidence="6">
    <location>
        <begin position="37"/>
        <end position="62"/>
    </location>
</feature>
<evidence type="ECO:0000256" key="5">
    <source>
        <dbReference type="PIRSR" id="PIRSR608356-50"/>
    </source>
</evidence>
<feature type="compositionally biased region" description="Polar residues" evidence="6">
    <location>
        <begin position="410"/>
        <end position="419"/>
    </location>
</feature>
<evidence type="ECO:0000256" key="8">
    <source>
        <dbReference type="SAM" id="SignalP"/>
    </source>
</evidence>
<feature type="compositionally biased region" description="Basic and acidic residues" evidence="6">
    <location>
        <begin position="364"/>
        <end position="381"/>
    </location>
</feature>
<dbReference type="GO" id="GO:0005886">
    <property type="term" value="C:plasma membrane"/>
    <property type="evidence" value="ECO:0007669"/>
    <property type="project" value="TreeGrafter"/>
</dbReference>
<dbReference type="EMBL" id="JAHYIQ010000024">
    <property type="protein sequence ID" value="KAK1122042.1"/>
    <property type="molecule type" value="Genomic_DNA"/>
</dbReference>
<dbReference type="GO" id="GO:0004725">
    <property type="term" value="F:protein tyrosine phosphatase activity"/>
    <property type="evidence" value="ECO:0007669"/>
    <property type="project" value="UniProtKB-EC"/>
</dbReference>
<dbReference type="PANTHER" id="PTHR46198">
    <property type="entry name" value="PROTEIN-TYROSINE-PHOSPHATASE"/>
    <property type="match status" value="1"/>
</dbReference>
<feature type="region of interest" description="Disordered" evidence="6">
    <location>
        <begin position="652"/>
        <end position="687"/>
    </location>
</feature>
<evidence type="ECO:0000256" key="2">
    <source>
        <dbReference type="ARBA" id="ARBA00022553"/>
    </source>
</evidence>
<proteinExistence type="predicted"/>
<dbReference type="Pfam" id="PF00102">
    <property type="entry name" value="Y_phosphatase"/>
    <property type="match status" value="1"/>
</dbReference>
<feature type="domain" description="Tyrosine specific protein phosphatases" evidence="10">
    <location>
        <begin position="1296"/>
        <end position="1373"/>
    </location>
</feature>
<keyword evidence="8" id="KW-0732">Signal</keyword>
<evidence type="ECO:0000259" key="10">
    <source>
        <dbReference type="PROSITE" id="PS50056"/>
    </source>
</evidence>
<feature type="region of interest" description="Disordered" evidence="6">
    <location>
        <begin position="198"/>
        <end position="265"/>
    </location>
</feature>
<feature type="compositionally biased region" description="Polar residues" evidence="6">
    <location>
        <begin position="221"/>
        <end position="230"/>
    </location>
</feature>
<dbReference type="GO" id="GO:0030054">
    <property type="term" value="C:cell junction"/>
    <property type="evidence" value="ECO:0007669"/>
    <property type="project" value="TreeGrafter"/>
</dbReference>
<dbReference type="PROSITE" id="PS00383">
    <property type="entry name" value="TYR_PHOSPHATASE_1"/>
    <property type="match status" value="1"/>
</dbReference>
<gene>
    <name evidence="11" type="ORF">K0M31_009887</name>
</gene>
<feature type="transmembrane region" description="Helical" evidence="7">
    <location>
        <begin position="1025"/>
        <end position="1048"/>
    </location>
</feature>
<comment type="caution">
    <text evidence="11">The sequence shown here is derived from an EMBL/GenBank/DDBJ whole genome shotgun (WGS) entry which is preliminary data.</text>
</comment>
<feature type="region of interest" description="Disordered" evidence="6">
    <location>
        <begin position="344"/>
        <end position="420"/>
    </location>
</feature>
<dbReference type="GO" id="GO:0019901">
    <property type="term" value="F:protein kinase binding"/>
    <property type="evidence" value="ECO:0007669"/>
    <property type="project" value="TreeGrafter"/>
</dbReference>
<keyword evidence="7" id="KW-1133">Transmembrane helix</keyword>
<evidence type="ECO:0000313" key="12">
    <source>
        <dbReference type="Proteomes" id="UP001177670"/>
    </source>
</evidence>
<keyword evidence="4" id="KW-0904">Protein phosphatase</keyword>
<dbReference type="InterPro" id="IPR029021">
    <property type="entry name" value="Prot-tyrosine_phosphatase-like"/>
</dbReference>
<feature type="region of interest" description="Disordered" evidence="6">
    <location>
        <begin position="102"/>
        <end position="143"/>
    </location>
</feature>
<dbReference type="PRINTS" id="PR00700">
    <property type="entry name" value="PRTYPHPHTASE"/>
</dbReference>
<feature type="region of interest" description="Disordered" evidence="6">
    <location>
        <begin position="560"/>
        <end position="583"/>
    </location>
</feature>
<dbReference type="PROSITE" id="PS50056">
    <property type="entry name" value="TYR_PHOSPHATASE_2"/>
    <property type="match status" value="1"/>
</dbReference>
<dbReference type="EC" id="3.1.3.48" evidence="1"/>
<evidence type="ECO:0000256" key="4">
    <source>
        <dbReference type="ARBA" id="ARBA00022912"/>
    </source>
</evidence>
<evidence type="ECO:0000256" key="7">
    <source>
        <dbReference type="SAM" id="Phobius"/>
    </source>
</evidence>
<dbReference type="InterPro" id="IPR003595">
    <property type="entry name" value="Tyr_Pase_cat"/>
</dbReference>
<feature type="region of interest" description="Disordered" evidence="6">
    <location>
        <begin position="735"/>
        <end position="791"/>
    </location>
</feature>
<dbReference type="PROSITE" id="PS50055">
    <property type="entry name" value="TYR_PHOSPHATASE_PTP"/>
    <property type="match status" value="1"/>
</dbReference>
<feature type="compositionally biased region" description="Polar residues" evidence="6">
    <location>
        <begin position="652"/>
        <end position="672"/>
    </location>
</feature>
<dbReference type="InterPro" id="IPR016130">
    <property type="entry name" value="Tyr_Pase_AS"/>
</dbReference>
<evidence type="ECO:0000259" key="9">
    <source>
        <dbReference type="PROSITE" id="PS50055"/>
    </source>
</evidence>
<dbReference type="GO" id="GO:0048666">
    <property type="term" value="P:neuron development"/>
    <property type="evidence" value="ECO:0007669"/>
    <property type="project" value="UniProtKB-ARBA"/>
</dbReference>
<feature type="signal peptide" evidence="8">
    <location>
        <begin position="1"/>
        <end position="33"/>
    </location>
</feature>
<dbReference type="InterPro" id="IPR000242">
    <property type="entry name" value="PTP_cat"/>
</dbReference>
<keyword evidence="7" id="KW-0472">Membrane</keyword>
<evidence type="ECO:0000256" key="1">
    <source>
        <dbReference type="ARBA" id="ARBA00013064"/>
    </source>
</evidence>
<feature type="compositionally biased region" description="Basic and acidic residues" evidence="6">
    <location>
        <begin position="202"/>
        <end position="212"/>
    </location>
</feature>
<dbReference type="CDD" id="cd00047">
    <property type="entry name" value="PTPc"/>
    <property type="match status" value="1"/>
</dbReference>
<feature type="compositionally biased region" description="Polar residues" evidence="6">
    <location>
        <begin position="563"/>
        <end position="583"/>
    </location>
</feature>
<evidence type="ECO:0000256" key="6">
    <source>
        <dbReference type="SAM" id="MobiDB-lite"/>
    </source>
</evidence>
<dbReference type="InterPro" id="IPR008356">
    <property type="entry name" value="Tyr_Pase_KIM-con"/>
</dbReference>
<dbReference type="GO" id="GO:0009653">
    <property type="term" value="P:anatomical structure morphogenesis"/>
    <property type="evidence" value="ECO:0007669"/>
    <property type="project" value="UniProtKB-ARBA"/>
</dbReference>
<keyword evidence="12" id="KW-1185">Reference proteome</keyword>
<feature type="compositionally biased region" description="Polar residues" evidence="6">
    <location>
        <begin position="39"/>
        <end position="51"/>
    </location>
</feature>
<sequence>MSEKSNRHTVKVKVSYFKVSLGVFLLLFSAVAADVTEDPASSSEQKNNTIVNGIPSKDETDYPLTAKKNEAVDSYNATIEEIKLAKDDKAEEKVAMPIDQNPELQGIGSRDQVDVSSNGGSKFEEAIYGTSGKSSSTKTITEDSYRLSRTNGLTAITAKPASNETKVDEMRNKTAVEVQLSNDSLAQEPRNVAKFLEGGSGLKEEREGRETGSDSMLKAGTTFNPGSESAPQKIRLEELQDRRKKAESPVKNAEVPDLKEADGEKDESISLINDTYVNYSHRKLSTEPSDEVDSSNRSLGGGNATNFITGEIPVTHESRHPKEEVEVVVENVTRPAIQRMVETPVNATSKDVDESKPTSNENVETNREIDQRLTVELTTEKNEEEASTISRSEESPNQLTNLRRQPVTVKKNTTESSTVRPYPYMKSANRESFRNTSSQLPVTTEEASALENTIGKGQSEEKFIVTEASDVLENSIQQFRPAYEKTGNESSTTSSTEVRSTASLVRLEETTPTNETNVVKLEKSTSAGNDVPRWSESREIAGTRSVDVTGNGIMEVSAKPESVEQTFHETTSQATPTLTTESSTDPAILSSVDVLQGSLLTRSTLNASELPTGYTLIMKGNSSDRKSPSTAPTDISTESNAALLATTVEETSLGNVTESPASPETNGTNEIPSGSAGGTLSPDETFLPTTTGVEFEFVGLSESTAFLSRNVTEQPAEGRELPSEIVPTVKDLLTRNASKEDDESTTSNESITENSSSSSETDTPLTDRTLVPLSIPRPTQSKDELTTRSSITVDNEVGETERISTKVDEARKTIDVTDSWSTTSDEDATTTVRVEQTITKDSHFTVNNITEAPVMEFTSTSDDATRVETSSLPFAPVSLGPKVAVSSSTSSPTIADVSTVKTYGTKVLPNQEEITCWVRIDMEGNSYDVCSKMDKLRVTLAEILTDGMKKPVSDEQIIFHQNPCQELTSPTPSSDMPLTSICIYVVDENGKFDSDMTKSLPSLYEKSQEHIKFPVKETVPDSGNAIAVVVVSSVALICLILLAGLLFIMRKRQTRFNYGERCRPVSLDAYSLDSVSAYNSVRRKDVARSSKRSYGNPTFEDSSAIPSHPLNFAALSSFCNDVNAINEEFAGIPQVSAKIDELPAGAEVKNRYANVIPLPETRVLLQKINNDPFTEYINASYVRGPKNATKYYIACQAPMESTVTDFWRMIWEQQCKVIIMLTDLVENGVEKCTEYIPPSEVTDCRRLYGDFQVTLKKRETKEKYAISTLHLNNLEKNTFREVYHIWYLWPVNGVQSDGAGLIAVLLEARALQRGGPGPIVVHCSPGTGRTGTLIALDLGIRQYEITRTVDVPRVVYTIRRDRAGAVKTKEQYAFIYKALNLYATKLAGGVLEST</sequence>
<reference evidence="11" key="1">
    <citation type="submission" date="2021-10" db="EMBL/GenBank/DDBJ databases">
        <title>Melipona bicolor Genome sequencing and assembly.</title>
        <authorList>
            <person name="Araujo N.S."/>
            <person name="Arias M.C."/>
        </authorList>
    </citation>
    <scope>NUCLEOTIDE SEQUENCE</scope>
    <source>
        <strain evidence="11">USP_2M_L1-L4_2017</strain>
        <tissue evidence="11">Whole body</tissue>
    </source>
</reference>
<feature type="domain" description="Tyrosine-protein phosphatase" evidence="9">
    <location>
        <begin position="1149"/>
        <end position="1382"/>
    </location>
</feature>
<dbReference type="SMART" id="SM00194">
    <property type="entry name" value="PTPc"/>
    <property type="match status" value="1"/>
</dbReference>
<dbReference type="PANTHER" id="PTHR46198:SF4">
    <property type="entry name" value="PROTEIN-TYROSINE-PHOSPHATASE"/>
    <property type="match status" value="1"/>
</dbReference>
<dbReference type="Proteomes" id="UP001177670">
    <property type="component" value="Unassembled WGS sequence"/>
</dbReference>
<feature type="chain" id="PRO_5041320470" description="protein-tyrosine-phosphatase" evidence="8">
    <location>
        <begin position="34"/>
        <end position="1394"/>
    </location>
</feature>
<feature type="compositionally biased region" description="Basic and acidic residues" evidence="6">
    <location>
        <begin position="234"/>
        <end position="265"/>
    </location>
</feature>
<protein>
    <recommendedName>
        <fullName evidence="1">protein-tyrosine-phosphatase</fullName>
        <ecNumber evidence="1">3.1.3.48</ecNumber>
    </recommendedName>
</protein>
<dbReference type="Gene3D" id="3.90.190.10">
    <property type="entry name" value="Protein tyrosine phosphatase superfamily"/>
    <property type="match status" value="1"/>
</dbReference>
<keyword evidence="2" id="KW-0597">Phosphoprotein</keyword>
<dbReference type="FunFam" id="3.90.190.10:FF:000098">
    <property type="entry name" value="Protein-tryrosine phosphatase"/>
    <property type="match status" value="1"/>
</dbReference>